<dbReference type="AlphaFoldDB" id="E6QVU0"/>
<dbReference type="EMBL" id="CABR01000137">
    <property type="protein sequence ID" value="CBI11363.1"/>
    <property type="molecule type" value="Genomic_DNA"/>
</dbReference>
<organism evidence="1">
    <name type="scientific">mine drainage metagenome</name>
    <dbReference type="NCBI Taxonomy" id="410659"/>
    <lineage>
        <taxon>unclassified sequences</taxon>
        <taxon>metagenomes</taxon>
        <taxon>ecological metagenomes</taxon>
    </lineage>
</organism>
<accession>E6QVU0</accession>
<sequence length="62" mass="6973">MAIKPDAKAKSEQAANQIFIDGRLDTNQLFPFKYRYSVEVRTQKVIEARIAGKSTDPAKFVA</sequence>
<gene>
    <name evidence="1" type="ORF">CARN7_2186</name>
</gene>
<proteinExistence type="predicted"/>
<reference evidence="1" key="1">
    <citation type="submission" date="2009-10" db="EMBL/GenBank/DDBJ databases">
        <title>Diversity of trophic interactions inside an arsenic-rich microbial ecosystem.</title>
        <authorList>
            <person name="Bertin P.N."/>
            <person name="Heinrich-Salmeron A."/>
            <person name="Pelletier E."/>
            <person name="Goulhen-Chollet F."/>
            <person name="Arsene-Ploetze F."/>
            <person name="Gallien S."/>
            <person name="Calteau A."/>
            <person name="Vallenet D."/>
            <person name="Casiot C."/>
            <person name="Chane-Woon-Ming B."/>
            <person name="Giloteaux L."/>
            <person name="Barakat M."/>
            <person name="Bonnefoy V."/>
            <person name="Bruneel O."/>
            <person name="Chandler M."/>
            <person name="Cleiss J."/>
            <person name="Duran R."/>
            <person name="Elbaz-Poulichet F."/>
            <person name="Fonknechten N."/>
            <person name="Lauga B."/>
            <person name="Mornico D."/>
            <person name="Ortet P."/>
            <person name="Schaeffer C."/>
            <person name="Siguier P."/>
            <person name="Alexander Thil Smith A."/>
            <person name="Van Dorsselaer A."/>
            <person name="Weissenbach J."/>
            <person name="Medigue C."/>
            <person name="Le Paslier D."/>
        </authorList>
    </citation>
    <scope>NUCLEOTIDE SEQUENCE</scope>
</reference>
<name>E6QVU0_9ZZZZ</name>
<evidence type="ECO:0000313" key="1">
    <source>
        <dbReference type="EMBL" id="CBI11363.1"/>
    </source>
</evidence>
<protein>
    <submittedName>
        <fullName evidence="1">Uncharacterized protein</fullName>
    </submittedName>
</protein>
<comment type="caution">
    <text evidence="1">The sequence shown here is derived from an EMBL/GenBank/DDBJ whole genome shotgun (WGS) entry which is preliminary data.</text>
</comment>